<evidence type="ECO:0008006" key="4">
    <source>
        <dbReference type="Google" id="ProtNLM"/>
    </source>
</evidence>
<sequence>MRRPGTSFADKNSVQRLAGDALAGLPHITTFNLPAGQGKGRKAVLDFVGKESVDLLVIGMYKGSCKRKGLARRGNATTIYNRCACPVLVVPMSEAALVVAVKAAELEAAAEEEAELASGSESDSSDEGEDAARGAWAAHRVGGCRAALP</sequence>
<proteinExistence type="predicted"/>
<dbReference type="Gene3D" id="3.40.50.620">
    <property type="entry name" value="HUPs"/>
    <property type="match status" value="1"/>
</dbReference>
<dbReference type="GeneID" id="25734500"/>
<dbReference type="OrthoDB" id="843225at2759"/>
<gene>
    <name evidence="2" type="ORF">MNEG_16713</name>
</gene>
<organism evidence="2 3">
    <name type="scientific">Monoraphidium neglectum</name>
    <dbReference type="NCBI Taxonomy" id="145388"/>
    <lineage>
        <taxon>Eukaryota</taxon>
        <taxon>Viridiplantae</taxon>
        <taxon>Chlorophyta</taxon>
        <taxon>core chlorophytes</taxon>
        <taxon>Chlorophyceae</taxon>
        <taxon>CS clade</taxon>
        <taxon>Sphaeropleales</taxon>
        <taxon>Selenastraceae</taxon>
        <taxon>Monoraphidium</taxon>
    </lineage>
</organism>
<name>A0A0D2LMI1_9CHLO</name>
<feature type="region of interest" description="Disordered" evidence="1">
    <location>
        <begin position="112"/>
        <end position="135"/>
    </location>
</feature>
<evidence type="ECO:0000313" key="2">
    <source>
        <dbReference type="EMBL" id="KIY91251.1"/>
    </source>
</evidence>
<dbReference type="RefSeq" id="XP_013890271.1">
    <property type="nucleotide sequence ID" value="XM_014034817.1"/>
</dbReference>
<dbReference type="AlphaFoldDB" id="A0A0D2LMI1"/>
<dbReference type="EMBL" id="KK106896">
    <property type="protein sequence ID" value="KIY91251.1"/>
    <property type="molecule type" value="Genomic_DNA"/>
</dbReference>
<accession>A0A0D2LMI1</accession>
<dbReference type="InterPro" id="IPR014729">
    <property type="entry name" value="Rossmann-like_a/b/a_fold"/>
</dbReference>
<keyword evidence="3" id="KW-1185">Reference proteome</keyword>
<protein>
    <recommendedName>
        <fullName evidence="4">UspA domain-containing protein</fullName>
    </recommendedName>
</protein>
<evidence type="ECO:0000256" key="1">
    <source>
        <dbReference type="SAM" id="MobiDB-lite"/>
    </source>
</evidence>
<dbReference type="Proteomes" id="UP000054498">
    <property type="component" value="Unassembled WGS sequence"/>
</dbReference>
<dbReference type="SUPFAM" id="SSF52402">
    <property type="entry name" value="Adenine nucleotide alpha hydrolases-like"/>
    <property type="match status" value="1"/>
</dbReference>
<reference evidence="2 3" key="1">
    <citation type="journal article" date="2013" name="BMC Genomics">
        <title>Reconstruction of the lipid metabolism for the microalga Monoraphidium neglectum from its genome sequence reveals characteristics suitable for biofuel production.</title>
        <authorList>
            <person name="Bogen C."/>
            <person name="Al-Dilaimi A."/>
            <person name="Albersmeier A."/>
            <person name="Wichmann J."/>
            <person name="Grundmann M."/>
            <person name="Rupp O."/>
            <person name="Lauersen K.J."/>
            <person name="Blifernez-Klassen O."/>
            <person name="Kalinowski J."/>
            <person name="Goesmann A."/>
            <person name="Mussgnug J.H."/>
            <person name="Kruse O."/>
        </authorList>
    </citation>
    <scope>NUCLEOTIDE SEQUENCE [LARGE SCALE GENOMIC DNA]</scope>
    <source>
        <strain evidence="2 3">SAG 48.87</strain>
    </source>
</reference>
<evidence type="ECO:0000313" key="3">
    <source>
        <dbReference type="Proteomes" id="UP000054498"/>
    </source>
</evidence>
<dbReference type="KEGG" id="mng:MNEG_16713"/>